<proteinExistence type="predicted"/>
<dbReference type="Proteomes" id="UP001262032">
    <property type="component" value="Unassembled WGS sequence"/>
</dbReference>
<gene>
    <name evidence="3" type="ORF">J2X12_001343</name>
</gene>
<dbReference type="GeneID" id="97421729"/>
<keyword evidence="2" id="KW-0812">Transmembrane</keyword>
<feature type="transmembrane region" description="Helical" evidence="2">
    <location>
        <begin position="44"/>
        <end position="64"/>
    </location>
</feature>
<organism evidence="3 4">
    <name type="scientific">Pseudarthrobacter oxydans</name>
    <name type="common">Arthrobacter oxydans</name>
    <dbReference type="NCBI Taxonomy" id="1671"/>
    <lineage>
        <taxon>Bacteria</taxon>
        <taxon>Bacillati</taxon>
        <taxon>Actinomycetota</taxon>
        <taxon>Actinomycetes</taxon>
        <taxon>Micrococcales</taxon>
        <taxon>Micrococcaceae</taxon>
        <taxon>Pseudarthrobacter</taxon>
    </lineage>
</organism>
<protein>
    <submittedName>
        <fullName evidence="3">Uncharacterized protein</fullName>
    </submittedName>
</protein>
<evidence type="ECO:0000313" key="4">
    <source>
        <dbReference type="Proteomes" id="UP001262032"/>
    </source>
</evidence>
<reference evidence="3" key="1">
    <citation type="submission" date="2023-07" db="EMBL/GenBank/DDBJ databases">
        <title>Sorghum-associated microbial communities from plants grown in Nebraska, USA.</title>
        <authorList>
            <person name="Schachtman D."/>
        </authorList>
    </citation>
    <scope>NUCLEOTIDE SEQUENCE</scope>
    <source>
        <strain evidence="3">BE261</strain>
    </source>
</reference>
<feature type="transmembrane region" description="Helical" evidence="2">
    <location>
        <begin position="79"/>
        <end position="104"/>
    </location>
</feature>
<evidence type="ECO:0000256" key="2">
    <source>
        <dbReference type="SAM" id="Phobius"/>
    </source>
</evidence>
<evidence type="ECO:0000256" key="1">
    <source>
        <dbReference type="SAM" id="MobiDB-lite"/>
    </source>
</evidence>
<comment type="caution">
    <text evidence="3">The sequence shown here is derived from an EMBL/GenBank/DDBJ whole genome shotgun (WGS) entry which is preliminary data.</text>
</comment>
<name>A0AAW8NAL6_PSEOX</name>
<accession>A0AAW8NAL6</accession>
<evidence type="ECO:0000313" key="3">
    <source>
        <dbReference type="EMBL" id="MDR7163330.1"/>
    </source>
</evidence>
<dbReference type="EMBL" id="JAVDWN010000003">
    <property type="protein sequence ID" value="MDR7163330.1"/>
    <property type="molecule type" value="Genomic_DNA"/>
</dbReference>
<sequence length="114" mass="12145">MEQGPAGAIGFREVDSGGNPVRSEATAAGDEDYGRGRSLAVNPFIAALWILTITLISGGAWVFLNANSMVGPSAGGMPASFLVFTFAPYAIFAGLAALVCLLFWHALQWQRRRR</sequence>
<dbReference type="AlphaFoldDB" id="A0AAW8NAL6"/>
<keyword evidence="2" id="KW-0472">Membrane</keyword>
<keyword evidence="2" id="KW-1133">Transmembrane helix</keyword>
<feature type="region of interest" description="Disordered" evidence="1">
    <location>
        <begin position="1"/>
        <end position="36"/>
    </location>
</feature>
<dbReference type="RefSeq" id="WP_174180566.1">
    <property type="nucleotide sequence ID" value="NZ_JABTYH010000031.1"/>
</dbReference>